<comment type="pathway">
    <text evidence="4 16">Cell wall biogenesis; peptidoglycan biosynthesis.</text>
</comment>
<evidence type="ECO:0000313" key="18">
    <source>
        <dbReference type="EMBL" id="MBP1906454.1"/>
    </source>
</evidence>
<evidence type="ECO:0000256" key="9">
    <source>
        <dbReference type="ARBA" id="ARBA00022857"/>
    </source>
</evidence>
<dbReference type="InterPro" id="IPR011601">
    <property type="entry name" value="MurB_C"/>
</dbReference>
<keyword evidence="9 16" id="KW-0521">NADP</keyword>
<reference evidence="18 19" key="1">
    <citation type="submission" date="2021-03" db="EMBL/GenBank/DDBJ databases">
        <title>Genomic Encyclopedia of Type Strains, Phase IV (KMG-IV): sequencing the most valuable type-strain genomes for metagenomic binning, comparative biology and taxonomic classification.</title>
        <authorList>
            <person name="Goeker M."/>
        </authorList>
    </citation>
    <scope>NUCLEOTIDE SEQUENCE [LARGE SCALE GENOMIC DNA]</scope>
    <source>
        <strain evidence="18 19">DSM 14349</strain>
    </source>
</reference>
<feature type="domain" description="FAD-binding PCMH-type" evidence="17">
    <location>
        <begin position="22"/>
        <end position="192"/>
    </location>
</feature>
<dbReference type="EMBL" id="JAGGKG010000015">
    <property type="protein sequence ID" value="MBP1906454.1"/>
    <property type="molecule type" value="Genomic_DNA"/>
</dbReference>
<keyword evidence="19" id="KW-1185">Reference proteome</keyword>
<evidence type="ECO:0000256" key="6">
    <source>
        <dbReference type="ARBA" id="ARBA00022618"/>
    </source>
</evidence>
<dbReference type="InterPro" id="IPR036635">
    <property type="entry name" value="MurB_C_sf"/>
</dbReference>
<keyword evidence="6 16" id="KW-0132">Cell division</keyword>
<dbReference type="Gene3D" id="3.30.43.10">
    <property type="entry name" value="Uridine Diphospho-n-acetylenolpyruvylglucosamine Reductase, domain 2"/>
    <property type="match status" value="1"/>
</dbReference>
<dbReference type="HAMAP" id="MF_00037">
    <property type="entry name" value="MurB"/>
    <property type="match status" value="1"/>
</dbReference>
<dbReference type="Gene3D" id="3.30.465.10">
    <property type="match status" value="1"/>
</dbReference>
<dbReference type="InterPro" id="IPR036318">
    <property type="entry name" value="FAD-bd_PCMH-like_sf"/>
</dbReference>
<dbReference type="PANTHER" id="PTHR21071">
    <property type="entry name" value="UDP-N-ACETYLENOLPYRUVOYLGLUCOSAMINE REDUCTASE"/>
    <property type="match status" value="1"/>
</dbReference>
<evidence type="ECO:0000256" key="8">
    <source>
        <dbReference type="ARBA" id="ARBA00022827"/>
    </source>
</evidence>
<evidence type="ECO:0000256" key="1">
    <source>
        <dbReference type="ARBA" id="ARBA00001974"/>
    </source>
</evidence>
<organism evidence="18 19">
    <name type="scientific">Paenibacillus turicensis</name>
    <dbReference type="NCBI Taxonomy" id="160487"/>
    <lineage>
        <taxon>Bacteria</taxon>
        <taxon>Bacillati</taxon>
        <taxon>Bacillota</taxon>
        <taxon>Bacilli</taxon>
        <taxon>Bacillales</taxon>
        <taxon>Paenibacillaceae</taxon>
        <taxon>Paenibacillus</taxon>
    </lineage>
</organism>
<dbReference type="InterPro" id="IPR016167">
    <property type="entry name" value="FAD-bd_PCMH_sub1"/>
</dbReference>
<accession>A0ABS4FV57</accession>
<protein>
    <recommendedName>
        <fullName evidence="16">UDP-N-acetylenolpyruvoylglucosamine reductase</fullName>
        <ecNumber evidence="16">1.3.1.98</ecNumber>
    </recommendedName>
    <alternativeName>
        <fullName evidence="16">UDP-N-acetylmuramate dehydrogenase</fullName>
    </alternativeName>
</protein>
<dbReference type="InterPro" id="IPR016166">
    <property type="entry name" value="FAD-bd_PCMH"/>
</dbReference>
<comment type="catalytic activity">
    <reaction evidence="15 16">
        <text>UDP-N-acetyl-alpha-D-muramate + NADP(+) = UDP-N-acetyl-3-O-(1-carboxyvinyl)-alpha-D-glucosamine + NADPH + H(+)</text>
        <dbReference type="Rhea" id="RHEA:12248"/>
        <dbReference type="ChEBI" id="CHEBI:15378"/>
        <dbReference type="ChEBI" id="CHEBI:57783"/>
        <dbReference type="ChEBI" id="CHEBI:58349"/>
        <dbReference type="ChEBI" id="CHEBI:68483"/>
        <dbReference type="ChEBI" id="CHEBI:70757"/>
        <dbReference type="EC" id="1.3.1.98"/>
    </reaction>
</comment>
<evidence type="ECO:0000256" key="5">
    <source>
        <dbReference type="ARBA" id="ARBA00022490"/>
    </source>
</evidence>
<dbReference type="PANTHER" id="PTHR21071:SF4">
    <property type="entry name" value="UDP-N-ACETYLENOLPYRUVOYLGLUCOSAMINE REDUCTASE"/>
    <property type="match status" value="1"/>
</dbReference>
<dbReference type="Proteomes" id="UP001519272">
    <property type="component" value="Unassembled WGS sequence"/>
</dbReference>
<evidence type="ECO:0000256" key="11">
    <source>
        <dbReference type="ARBA" id="ARBA00022984"/>
    </source>
</evidence>
<dbReference type="PROSITE" id="PS51387">
    <property type="entry name" value="FAD_PCMH"/>
    <property type="match status" value="1"/>
</dbReference>
<keyword evidence="14 16" id="KW-0961">Cell wall biogenesis/degradation</keyword>
<proteinExistence type="inferred from homology"/>
<keyword evidence="11 16" id="KW-0573">Peptidoglycan synthesis</keyword>
<dbReference type="RefSeq" id="WP_245251504.1">
    <property type="nucleotide sequence ID" value="NZ_JAGGKG010000015.1"/>
</dbReference>
<evidence type="ECO:0000256" key="16">
    <source>
        <dbReference type="HAMAP-Rule" id="MF_00037"/>
    </source>
</evidence>
<evidence type="ECO:0000313" key="19">
    <source>
        <dbReference type="Proteomes" id="UP001519272"/>
    </source>
</evidence>
<comment type="cofactor">
    <cofactor evidence="1 16">
        <name>FAD</name>
        <dbReference type="ChEBI" id="CHEBI:57692"/>
    </cofactor>
</comment>
<sequence>MKASLEHLCKSNISLAPFSTYAIGGEARFVAMPQTTEQLVELMENVKSSGLNPVFFGMGSNILFPDQPHPDTLFLSLREHIEIRYKSIDELYVSAGTPMAMLSLLGIQAGISDFGFTFLLPGTFGGGVYMNAKYFSNQINELLTLVYYIDVDHLERGIQSIDVADCKFAYKHSIFMEHNWFIIGADLKLKSPIVHEDRLLQFISQAHKTAFTASDLGQFADYYVKQLEILEQRGEANTEAMRAVINDRMGKHHFDYPSCGSVFKNNYNIGEPIGKLADRLNLRGTQRGQAMISPVHGNVIQNRGGAKAQDVIELIKLVQDAISGEFGFVPECELVIV</sequence>
<evidence type="ECO:0000256" key="13">
    <source>
        <dbReference type="ARBA" id="ARBA00023306"/>
    </source>
</evidence>
<comment type="caution">
    <text evidence="16">Lacks conserved residue(s) required for the propagation of feature annotation.</text>
</comment>
<evidence type="ECO:0000259" key="17">
    <source>
        <dbReference type="PROSITE" id="PS51387"/>
    </source>
</evidence>
<dbReference type="EC" id="1.3.1.98" evidence="16"/>
<keyword evidence="8 16" id="KW-0274">FAD</keyword>
<evidence type="ECO:0000256" key="4">
    <source>
        <dbReference type="ARBA" id="ARBA00004752"/>
    </source>
</evidence>
<name>A0ABS4FV57_9BACL</name>
<dbReference type="SUPFAM" id="SSF56194">
    <property type="entry name" value="Uridine diphospho-N-Acetylenolpyruvylglucosamine reductase, MurB, C-terminal domain"/>
    <property type="match status" value="1"/>
</dbReference>
<evidence type="ECO:0000256" key="14">
    <source>
        <dbReference type="ARBA" id="ARBA00023316"/>
    </source>
</evidence>
<keyword evidence="5 16" id="KW-0963">Cytoplasm</keyword>
<gene>
    <name evidence="16" type="primary">murB</name>
    <name evidence="18" type="ORF">J2Z32_003104</name>
</gene>
<comment type="subcellular location">
    <subcellularLocation>
        <location evidence="3 16">Cytoplasm</location>
    </subcellularLocation>
</comment>
<feature type="active site" description="Proton donor" evidence="16">
    <location>
        <position position="261"/>
    </location>
</feature>
<comment type="similarity">
    <text evidence="16">Belongs to the MurB family.</text>
</comment>
<dbReference type="SUPFAM" id="SSF56176">
    <property type="entry name" value="FAD-binding/transporter-associated domain-like"/>
    <property type="match status" value="1"/>
</dbReference>
<dbReference type="GO" id="GO:0008762">
    <property type="term" value="F:UDP-N-acetylmuramate dehydrogenase activity"/>
    <property type="evidence" value="ECO:0007669"/>
    <property type="project" value="UniProtKB-EC"/>
</dbReference>
<dbReference type="Gene3D" id="3.90.78.10">
    <property type="entry name" value="UDP-N-acetylenolpyruvoylglucosamine reductase, C-terminal domain"/>
    <property type="match status" value="1"/>
</dbReference>
<keyword evidence="7 16" id="KW-0285">Flavoprotein</keyword>
<dbReference type="InterPro" id="IPR016169">
    <property type="entry name" value="FAD-bd_PCMH_sub2"/>
</dbReference>
<evidence type="ECO:0000256" key="7">
    <source>
        <dbReference type="ARBA" id="ARBA00022630"/>
    </source>
</evidence>
<dbReference type="InterPro" id="IPR003170">
    <property type="entry name" value="MurB"/>
</dbReference>
<evidence type="ECO:0000256" key="3">
    <source>
        <dbReference type="ARBA" id="ARBA00004496"/>
    </source>
</evidence>
<comment type="caution">
    <text evidence="18">The sequence shown here is derived from an EMBL/GenBank/DDBJ whole genome shotgun (WGS) entry which is preliminary data.</text>
</comment>
<comment type="function">
    <text evidence="2 16">Cell wall formation.</text>
</comment>
<keyword evidence="13 16" id="KW-0131">Cell cycle</keyword>
<feature type="active site" evidence="16">
    <location>
        <position position="333"/>
    </location>
</feature>
<keyword evidence="12 16" id="KW-0560">Oxidoreductase</keyword>
<evidence type="ECO:0000256" key="12">
    <source>
        <dbReference type="ARBA" id="ARBA00023002"/>
    </source>
</evidence>
<evidence type="ECO:0000256" key="10">
    <source>
        <dbReference type="ARBA" id="ARBA00022960"/>
    </source>
</evidence>
<dbReference type="Pfam" id="PF02873">
    <property type="entry name" value="MurB_C"/>
    <property type="match status" value="1"/>
</dbReference>
<keyword evidence="10 16" id="KW-0133">Cell shape</keyword>
<evidence type="ECO:0000256" key="15">
    <source>
        <dbReference type="ARBA" id="ARBA00048914"/>
    </source>
</evidence>
<evidence type="ECO:0000256" key="2">
    <source>
        <dbReference type="ARBA" id="ARBA00003921"/>
    </source>
</evidence>